<proteinExistence type="predicted"/>
<reference evidence="2" key="1">
    <citation type="submission" date="2021-03" db="EMBL/GenBank/DDBJ databases">
        <title>Sagittula salina sp. nov. strain M10.9X isolated from the marine waste.</title>
        <authorList>
            <person name="Satari L."/>
            <person name="Molina-Menor E."/>
            <person name="Vidal-Verdu A."/>
            <person name="Pascual J."/>
            <person name="Pereto J."/>
            <person name="Porcar M."/>
        </authorList>
    </citation>
    <scope>NUCLEOTIDE SEQUENCE</scope>
    <source>
        <strain evidence="2">M10.9X</strain>
    </source>
</reference>
<gene>
    <name evidence="2" type="ORF">J5474_20035</name>
</gene>
<name>A0A940MS09_9RHOB</name>
<feature type="transmembrane region" description="Helical" evidence="1">
    <location>
        <begin position="32"/>
        <end position="53"/>
    </location>
</feature>
<organism evidence="2 3">
    <name type="scientific">Sagittula salina</name>
    <dbReference type="NCBI Taxonomy" id="2820268"/>
    <lineage>
        <taxon>Bacteria</taxon>
        <taxon>Pseudomonadati</taxon>
        <taxon>Pseudomonadota</taxon>
        <taxon>Alphaproteobacteria</taxon>
        <taxon>Rhodobacterales</taxon>
        <taxon>Roseobacteraceae</taxon>
        <taxon>Sagittula</taxon>
    </lineage>
</organism>
<dbReference type="EMBL" id="JAGISH010000016">
    <property type="protein sequence ID" value="MBP0484770.1"/>
    <property type="molecule type" value="Genomic_DNA"/>
</dbReference>
<evidence type="ECO:0000313" key="3">
    <source>
        <dbReference type="Proteomes" id="UP000675940"/>
    </source>
</evidence>
<accession>A0A940MS09</accession>
<evidence type="ECO:0000256" key="1">
    <source>
        <dbReference type="SAM" id="Phobius"/>
    </source>
</evidence>
<keyword evidence="1" id="KW-0812">Transmembrane</keyword>
<dbReference type="Proteomes" id="UP000675940">
    <property type="component" value="Unassembled WGS sequence"/>
</dbReference>
<protein>
    <submittedName>
        <fullName evidence="2">Uncharacterized protein</fullName>
    </submittedName>
</protein>
<keyword evidence="1" id="KW-0472">Membrane</keyword>
<keyword evidence="1" id="KW-1133">Transmembrane helix</keyword>
<keyword evidence="3" id="KW-1185">Reference proteome</keyword>
<dbReference type="RefSeq" id="WP_209363402.1">
    <property type="nucleotide sequence ID" value="NZ_JAGISH010000016.1"/>
</dbReference>
<comment type="caution">
    <text evidence="2">The sequence shown here is derived from an EMBL/GenBank/DDBJ whole genome shotgun (WGS) entry which is preliminary data.</text>
</comment>
<dbReference type="AlphaFoldDB" id="A0A940MS09"/>
<sequence>MNEGTITEATLQSGLRDIRLPGAAAGGPWAEVLATLALAGLLSLVLAALWRWLAQARRPARATLTLPNEAGARRICLLRRLKADHPDRYDAIRARLYTRDAPDNATLEAALADD</sequence>
<evidence type="ECO:0000313" key="2">
    <source>
        <dbReference type="EMBL" id="MBP0484770.1"/>
    </source>
</evidence>